<dbReference type="Gene3D" id="3.40.50.720">
    <property type="entry name" value="NAD(P)-binding Rossmann-like Domain"/>
    <property type="match status" value="1"/>
</dbReference>
<organism evidence="2 3">
    <name type="scientific">Cystobacter fuscus (strain ATCC 25194 / DSM 2262 / NBRC 100088 / M29)</name>
    <dbReference type="NCBI Taxonomy" id="1242864"/>
    <lineage>
        <taxon>Bacteria</taxon>
        <taxon>Pseudomonadati</taxon>
        <taxon>Myxococcota</taxon>
        <taxon>Myxococcia</taxon>
        <taxon>Myxococcales</taxon>
        <taxon>Cystobacterineae</taxon>
        <taxon>Archangiaceae</taxon>
        <taxon>Cystobacter</taxon>
    </lineage>
</organism>
<dbReference type="eggNOG" id="COG0451">
    <property type="taxonomic scope" value="Bacteria"/>
</dbReference>
<evidence type="ECO:0000259" key="1">
    <source>
        <dbReference type="Pfam" id="PF01370"/>
    </source>
</evidence>
<gene>
    <name evidence="2" type="ORF">D187_001880</name>
</gene>
<dbReference type="Pfam" id="PF01370">
    <property type="entry name" value="Epimerase"/>
    <property type="match status" value="1"/>
</dbReference>
<sequence length="261" mass="28981">MSDALIGHSGFVGGNLLRQHAFADLYNSKNIGSIRGRSFDLLVSAGAPAEKWKANAEPEKDLAILQRLMEDLREVRARKMVLISTVDVYPSPVDVDEDSPIDPSKGGAYGRNRHLLEQFILERFDALVVRLPGLFGPGLKKNVIFDLIHGNRLEAINTAGVFQFYDLNNIWRDIERALSHGLKVLNLATEPTGVEELAREAFGREFVQRMPGAAPRYDMRSKHAALFGGHHGYLYDRGQVLGAMKDFVASAQRARAQEARG</sequence>
<feature type="domain" description="NAD-dependent epimerase/dehydratase" evidence="1">
    <location>
        <begin position="24"/>
        <end position="148"/>
    </location>
</feature>
<evidence type="ECO:0000313" key="2">
    <source>
        <dbReference type="EMBL" id="EPX60393.1"/>
    </source>
</evidence>
<accession>S9QUQ3</accession>
<evidence type="ECO:0000313" key="3">
    <source>
        <dbReference type="Proteomes" id="UP000011682"/>
    </source>
</evidence>
<dbReference type="SUPFAM" id="SSF51735">
    <property type="entry name" value="NAD(P)-binding Rossmann-fold domains"/>
    <property type="match status" value="1"/>
</dbReference>
<dbReference type="Proteomes" id="UP000011682">
    <property type="component" value="Unassembled WGS sequence"/>
</dbReference>
<name>S9QUQ3_CYSF2</name>
<dbReference type="InterPro" id="IPR036291">
    <property type="entry name" value="NAD(P)-bd_dom_sf"/>
</dbReference>
<dbReference type="RefSeq" id="WP_002625699.1">
    <property type="nucleotide sequence ID" value="NZ_ANAH02000013.1"/>
</dbReference>
<dbReference type="AlphaFoldDB" id="S9QUQ3"/>
<keyword evidence="3" id="KW-1185">Reference proteome</keyword>
<proteinExistence type="predicted"/>
<dbReference type="InterPro" id="IPR001509">
    <property type="entry name" value="Epimerase_deHydtase"/>
</dbReference>
<protein>
    <recommendedName>
        <fullName evidence="1">NAD-dependent epimerase/dehydratase domain-containing protein</fullName>
    </recommendedName>
</protein>
<reference evidence="2" key="1">
    <citation type="submission" date="2013-05" db="EMBL/GenBank/DDBJ databases">
        <title>Genome assembly of Cystobacter fuscus DSM 2262.</title>
        <authorList>
            <person name="Sharma G."/>
            <person name="Khatri I."/>
            <person name="Kaur C."/>
            <person name="Mayilraj S."/>
            <person name="Subramanian S."/>
        </authorList>
    </citation>
    <scope>NUCLEOTIDE SEQUENCE [LARGE SCALE GENOMIC DNA]</scope>
    <source>
        <strain evidence="2">DSM 2262</strain>
    </source>
</reference>
<comment type="caution">
    <text evidence="2">The sequence shown here is derived from an EMBL/GenBank/DDBJ whole genome shotgun (WGS) entry which is preliminary data.</text>
</comment>
<dbReference type="OrthoDB" id="9812470at2"/>
<dbReference type="EMBL" id="ANAH02000013">
    <property type="protein sequence ID" value="EPX60393.1"/>
    <property type="molecule type" value="Genomic_DNA"/>
</dbReference>